<name>A0A851KX66_VIDCH</name>
<organism evidence="2 3">
    <name type="scientific">Vidua chalybeata</name>
    <name type="common">Village indigobird</name>
    <dbReference type="NCBI Taxonomy" id="81927"/>
    <lineage>
        <taxon>Eukaryota</taxon>
        <taxon>Metazoa</taxon>
        <taxon>Chordata</taxon>
        <taxon>Craniata</taxon>
        <taxon>Vertebrata</taxon>
        <taxon>Euteleostomi</taxon>
        <taxon>Archelosauria</taxon>
        <taxon>Archosauria</taxon>
        <taxon>Dinosauria</taxon>
        <taxon>Saurischia</taxon>
        <taxon>Theropoda</taxon>
        <taxon>Coelurosauria</taxon>
        <taxon>Aves</taxon>
        <taxon>Neognathae</taxon>
        <taxon>Neoaves</taxon>
        <taxon>Telluraves</taxon>
        <taxon>Australaves</taxon>
        <taxon>Passeriformes</taxon>
        <taxon>Passeroidea</taxon>
        <taxon>Estrildidae</taxon>
        <taxon>Viduinae</taxon>
        <taxon>Vidua</taxon>
    </lineage>
</organism>
<evidence type="ECO:0000313" key="3">
    <source>
        <dbReference type="Proteomes" id="UP000634236"/>
    </source>
</evidence>
<feature type="non-terminal residue" evidence="2">
    <location>
        <position position="1"/>
    </location>
</feature>
<dbReference type="EMBL" id="WBNB01002881">
    <property type="protein sequence ID" value="NXB95685.1"/>
    <property type="molecule type" value="Genomic_DNA"/>
</dbReference>
<dbReference type="Proteomes" id="UP000634236">
    <property type="component" value="Unassembled WGS sequence"/>
</dbReference>
<keyword evidence="1" id="KW-0812">Transmembrane</keyword>
<dbReference type="AlphaFoldDB" id="A0A851KX66"/>
<protein>
    <submittedName>
        <fullName evidence="2">NU6M oxidoreductase</fullName>
    </submittedName>
</protein>
<keyword evidence="1" id="KW-0472">Membrane</keyword>
<comment type="caution">
    <text evidence="2">The sequence shown here is derived from an EMBL/GenBank/DDBJ whole genome shotgun (WGS) entry which is preliminary data.</text>
</comment>
<feature type="non-terminal residue" evidence="2">
    <location>
        <position position="92"/>
    </location>
</feature>
<keyword evidence="1" id="KW-1133">Transmembrane helix</keyword>
<proteinExistence type="predicted"/>
<gene>
    <name evidence="2" type="primary">Mtnd6</name>
    <name evidence="2" type="ORF">VIDCHA_R07893</name>
</gene>
<reference evidence="2" key="1">
    <citation type="submission" date="2019-09" db="EMBL/GenBank/DDBJ databases">
        <title>Bird 10,000 Genomes (B10K) Project - Family phase.</title>
        <authorList>
            <person name="Zhang G."/>
        </authorList>
    </citation>
    <scope>NUCLEOTIDE SEQUENCE</scope>
    <source>
        <strain evidence="2">OUT-0048</strain>
        <tissue evidence="2">Muscle</tissue>
    </source>
</reference>
<evidence type="ECO:0000313" key="2">
    <source>
        <dbReference type="EMBL" id="NXB95685.1"/>
    </source>
</evidence>
<evidence type="ECO:0000256" key="1">
    <source>
        <dbReference type="SAM" id="Phobius"/>
    </source>
</evidence>
<sequence>MGNFVIFLGACFILGELAVVSNPFYYYGVSGLVFASVSGCGWLMCPGTSFVLLVLFLVCLGRILVGFVYSVSGSGPLSRNMGGWKSCCVWHV</sequence>
<keyword evidence="3" id="KW-1185">Reference proteome</keyword>
<accession>A0A851KX66</accession>
<feature type="transmembrane region" description="Helical" evidence="1">
    <location>
        <begin position="50"/>
        <end position="71"/>
    </location>
</feature>